<reference evidence="1" key="1">
    <citation type="submission" date="2019-10" db="EMBL/GenBank/DDBJ databases">
        <authorList>
            <consortium name="DOE Joint Genome Institute"/>
            <person name="Kuo A."/>
            <person name="Miyauchi S."/>
            <person name="Kiss E."/>
            <person name="Drula E."/>
            <person name="Kohler A."/>
            <person name="Sanchez-Garcia M."/>
            <person name="Andreopoulos B."/>
            <person name="Barry K.W."/>
            <person name="Bonito G."/>
            <person name="Buee M."/>
            <person name="Carver A."/>
            <person name="Chen C."/>
            <person name="Cichocki N."/>
            <person name="Clum A."/>
            <person name="Culley D."/>
            <person name="Crous P.W."/>
            <person name="Fauchery L."/>
            <person name="Girlanda M."/>
            <person name="Hayes R."/>
            <person name="Keri Z."/>
            <person name="Labutti K."/>
            <person name="Lipzen A."/>
            <person name="Lombard V."/>
            <person name="Magnuson J."/>
            <person name="Maillard F."/>
            <person name="Morin E."/>
            <person name="Murat C."/>
            <person name="Nolan M."/>
            <person name="Ohm R."/>
            <person name="Pangilinan J."/>
            <person name="Pereira M."/>
            <person name="Perotto S."/>
            <person name="Peter M."/>
            <person name="Riley R."/>
            <person name="Sitrit Y."/>
            <person name="Stielow B."/>
            <person name="Szollosi G."/>
            <person name="Zifcakova L."/>
            <person name="Stursova M."/>
            <person name="Spatafora J.W."/>
            <person name="Tedersoo L."/>
            <person name="Vaario L.-M."/>
            <person name="Yamada A."/>
            <person name="Yan M."/>
            <person name="Wang P."/>
            <person name="Xu J."/>
            <person name="Bruns T."/>
            <person name="Baldrian P."/>
            <person name="Vilgalys R."/>
            <person name="Henrissat B."/>
            <person name="Grigoriev I.V."/>
            <person name="Hibbett D."/>
            <person name="Nagy L.G."/>
            <person name="Martin F.M."/>
        </authorList>
    </citation>
    <scope>NUCLEOTIDE SEQUENCE</scope>
    <source>
        <strain evidence="1">P2</strain>
    </source>
</reference>
<organism evidence="1 2">
    <name type="scientific">Thelephora ganbajun</name>
    <name type="common">Ganba fungus</name>
    <dbReference type="NCBI Taxonomy" id="370292"/>
    <lineage>
        <taxon>Eukaryota</taxon>
        <taxon>Fungi</taxon>
        <taxon>Dikarya</taxon>
        <taxon>Basidiomycota</taxon>
        <taxon>Agaricomycotina</taxon>
        <taxon>Agaricomycetes</taxon>
        <taxon>Thelephorales</taxon>
        <taxon>Thelephoraceae</taxon>
        <taxon>Thelephora</taxon>
    </lineage>
</organism>
<sequence>PPIYDPGTGPRVKSMGEFLRSSFASEPTWDDELCAEFAQEEMLEMLRVVLPEEMALCVWYNKSRQRSRVCPACWRIFQMGDVLSSPLQGLEPPRVSHKVYPELVAEQGISGLCSTVCFVLASVNYPEAIRFIFGRSTGDMGEIAWEHLSTVAGTERDDSGLSMMLRMTRLDDLGLGQL</sequence>
<protein>
    <submittedName>
        <fullName evidence="1">Uncharacterized protein</fullName>
    </submittedName>
</protein>
<feature type="non-terminal residue" evidence="1">
    <location>
        <position position="178"/>
    </location>
</feature>
<proteinExistence type="predicted"/>
<gene>
    <name evidence="1" type="ORF">BDM02DRAFT_3084631</name>
</gene>
<evidence type="ECO:0000313" key="2">
    <source>
        <dbReference type="Proteomes" id="UP000886501"/>
    </source>
</evidence>
<comment type="caution">
    <text evidence="1">The sequence shown here is derived from an EMBL/GenBank/DDBJ whole genome shotgun (WGS) entry which is preliminary data.</text>
</comment>
<evidence type="ECO:0000313" key="1">
    <source>
        <dbReference type="EMBL" id="KAF9649546.1"/>
    </source>
</evidence>
<dbReference type="Proteomes" id="UP000886501">
    <property type="component" value="Unassembled WGS sequence"/>
</dbReference>
<keyword evidence="2" id="KW-1185">Reference proteome</keyword>
<accession>A0ACB6ZK71</accession>
<reference evidence="1" key="2">
    <citation type="journal article" date="2020" name="Nat. Commun.">
        <title>Large-scale genome sequencing of mycorrhizal fungi provides insights into the early evolution of symbiotic traits.</title>
        <authorList>
            <person name="Miyauchi S."/>
            <person name="Kiss E."/>
            <person name="Kuo A."/>
            <person name="Drula E."/>
            <person name="Kohler A."/>
            <person name="Sanchez-Garcia M."/>
            <person name="Morin E."/>
            <person name="Andreopoulos B."/>
            <person name="Barry K.W."/>
            <person name="Bonito G."/>
            <person name="Buee M."/>
            <person name="Carver A."/>
            <person name="Chen C."/>
            <person name="Cichocki N."/>
            <person name="Clum A."/>
            <person name="Culley D."/>
            <person name="Crous P.W."/>
            <person name="Fauchery L."/>
            <person name="Girlanda M."/>
            <person name="Hayes R.D."/>
            <person name="Keri Z."/>
            <person name="LaButti K."/>
            <person name="Lipzen A."/>
            <person name="Lombard V."/>
            <person name="Magnuson J."/>
            <person name="Maillard F."/>
            <person name="Murat C."/>
            <person name="Nolan M."/>
            <person name="Ohm R.A."/>
            <person name="Pangilinan J."/>
            <person name="Pereira M.F."/>
            <person name="Perotto S."/>
            <person name="Peter M."/>
            <person name="Pfister S."/>
            <person name="Riley R."/>
            <person name="Sitrit Y."/>
            <person name="Stielow J.B."/>
            <person name="Szollosi G."/>
            <person name="Zifcakova L."/>
            <person name="Stursova M."/>
            <person name="Spatafora J.W."/>
            <person name="Tedersoo L."/>
            <person name="Vaario L.M."/>
            <person name="Yamada A."/>
            <person name="Yan M."/>
            <person name="Wang P."/>
            <person name="Xu J."/>
            <person name="Bruns T."/>
            <person name="Baldrian P."/>
            <person name="Vilgalys R."/>
            <person name="Dunand C."/>
            <person name="Henrissat B."/>
            <person name="Grigoriev I.V."/>
            <person name="Hibbett D."/>
            <person name="Nagy L.G."/>
            <person name="Martin F.M."/>
        </authorList>
    </citation>
    <scope>NUCLEOTIDE SEQUENCE</scope>
    <source>
        <strain evidence="1">P2</strain>
    </source>
</reference>
<name>A0ACB6ZK71_THEGA</name>
<dbReference type="EMBL" id="MU117996">
    <property type="protein sequence ID" value="KAF9649546.1"/>
    <property type="molecule type" value="Genomic_DNA"/>
</dbReference>
<feature type="non-terminal residue" evidence="1">
    <location>
        <position position="1"/>
    </location>
</feature>